<gene>
    <name evidence="6" type="primary">azoR</name>
    <name evidence="8" type="ORF">UA74_00885</name>
</gene>
<dbReference type="GO" id="GO:0016652">
    <property type="term" value="F:oxidoreductase activity, acting on NAD(P)H as acceptor"/>
    <property type="evidence" value="ECO:0007669"/>
    <property type="project" value="UniProtKB-UniRule"/>
</dbReference>
<proteinExistence type="inferred from homology"/>
<dbReference type="GO" id="GO:0010181">
    <property type="term" value="F:FMN binding"/>
    <property type="evidence" value="ECO:0007669"/>
    <property type="project" value="UniProtKB-UniRule"/>
</dbReference>
<dbReference type="InterPro" id="IPR029039">
    <property type="entry name" value="Flavoprotein-like_sf"/>
</dbReference>
<dbReference type="Gene3D" id="3.40.50.360">
    <property type="match status" value="1"/>
</dbReference>
<dbReference type="PANTHER" id="PTHR43741">
    <property type="entry name" value="FMN-DEPENDENT NADH-AZOREDUCTASE 1"/>
    <property type="match status" value="1"/>
</dbReference>
<comment type="cofactor">
    <cofactor evidence="6">
        <name>FMN</name>
        <dbReference type="ChEBI" id="CHEBI:58210"/>
    </cofactor>
    <text evidence="6">Binds 1 FMN per subunit.</text>
</comment>
<dbReference type="InterPro" id="IPR050104">
    <property type="entry name" value="FMN-dep_NADH:Q_OxRdtase_AzoR1"/>
</dbReference>
<protein>
    <recommendedName>
        <fullName evidence="6">FMN dependent NADH:quinone oxidoreductase</fullName>
        <ecNumber evidence="6">1.6.5.-</ecNumber>
    </recommendedName>
    <alternativeName>
        <fullName evidence="6">Azo-dye reductase</fullName>
    </alternativeName>
    <alternativeName>
        <fullName evidence="6">FMN-dependent NADH-azo compound oxidoreductase</fullName>
    </alternativeName>
    <alternativeName>
        <fullName evidence="6">FMN-dependent NADH-azoreductase</fullName>
        <ecNumber evidence="6">1.7.1.17</ecNumber>
    </alternativeName>
</protein>
<evidence type="ECO:0000256" key="5">
    <source>
        <dbReference type="ARBA" id="ARBA00048542"/>
    </source>
</evidence>
<comment type="function">
    <text evidence="6">Quinone reductase that provides resistance to thiol-specific stress caused by electrophilic quinones.</text>
</comment>
<dbReference type="HAMAP" id="MF_01216">
    <property type="entry name" value="Azoreductase_type1"/>
    <property type="match status" value="1"/>
</dbReference>
<comment type="similarity">
    <text evidence="6">Belongs to the azoreductase type 1 family.</text>
</comment>
<dbReference type="EMBL" id="CP016076">
    <property type="protein sequence ID" value="APU12270.1"/>
    <property type="molecule type" value="Genomic_DNA"/>
</dbReference>
<dbReference type="GO" id="GO:0016655">
    <property type="term" value="F:oxidoreductase activity, acting on NAD(P)H, quinone or similar compound as acceptor"/>
    <property type="evidence" value="ECO:0007669"/>
    <property type="project" value="InterPro"/>
</dbReference>
<evidence type="ECO:0000256" key="6">
    <source>
        <dbReference type="HAMAP-Rule" id="MF_01216"/>
    </source>
</evidence>
<keyword evidence="9" id="KW-1185">Reference proteome</keyword>
<keyword evidence="1 6" id="KW-0285">Flavoprotein</keyword>
<dbReference type="InterPro" id="IPR003680">
    <property type="entry name" value="Flavodoxin_fold"/>
</dbReference>
<sequence length="219" mass="23141">MSLFRLDASIRPEGSVTREIADAAQSVWQDARPGLPVVRRDLTADPIPSDVWASAALSGFVPVEEQSADQRAARALATTLADELVAAEAYLFAVPLYNYGVSQHFKTWVDLILTDPRLGPGGEEAIAGRPAVLITAQGGGYGPGTPKEGWDHATPWMVRALSDVLGLDLQVSAAELTLAEVTPGMEGLVDMAKASRDAARDLARTHGRSLADRIAGASV</sequence>
<dbReference type="Pfam" id="PF02525">
    <property type="entry name" value="Flavodoxin_2"/>
    <property type="match status" value="1"/>
</dbReference>
<dbReference type="InterPro" id="IPR023048">
    <property type="entry name" value="NADH:quinone_OxRdtase_FMN_depd"/>
</dbReference>
<organism evidence="8 9">
    <name type="scientific">Actinoalloteichus fjordicus</name>
    <dbReference type="NCBI Taxonomy" id="1612552"/>
    <lineage>
        <taxon>Bacteria</taxon>
        <taxon>Bacillati</taxon>
        <taxon>Actinomycetota</taxon>
        <taxon>Actinomycetes</taxon>
        <taxon>Pseudonocardiales</taxon>
        <taxon>Pseudonocardiaceae</taxon>
        <taxon>Actinoalloteichus</taxon>
    </lineage>
</organism>
<feature type="domain" description="Flavodoxin-like fold" evidence="7">
    <location>
        <begin position="1"/>
        <end position="168"/>
    </location>
</feature>
<dbReference type="EC" id="1.7.1.17" evidence="6"/>
<evidence type="ECO:0000313" key="9">
    <source>
        <dbReference type="Proteomes" id="UP000185511"/>
    </source>
</evidence>
<keyword evidence="3 6" id="KW-0560">Oxidoreductase</keyword>
<dbReference type="GO" id="GO:0009055">
    <property type="term" value="F:electron transfer activity"/>
    <property type="evidence" value="ECO:0007669"/>
    <property type="project" value="UniProtKB-UniRule"/>
</dbReference>
<evidence type="ECO:0000313" key="8">
    <source>
        <dbReference type="EMBL" id="APU12270.1"/>
    </source>
</evidence>
<name>A0AAC9L8D4_9PSEU</name>
<dbReference type="PANTHER" id="PTHR43741:SF4">
    <property type="entry name" value="FMN-DEPENDENT NADH:QUINONE OXIDOREDUCTASE"/>
    <property type="match status" value="1"/>
</dbReference>
<keyword evidence="2 6" id="KW-0288">FMN</keyword>
<comment type="function">
    <text evidence="6">Also exhibits azoreductase activity. Catalyzes the reductive cleavage of the azo bond in aromatic azo compounds to the corresponding amines.</text>
</comment>
<dbReference type="EC" id="1.6.5.-" evidence="6"/>
<evidence type="ECO:0000256" key="1">
    <source>
        <dbReference type="ARBA" id="ARBA00022630"/>
    </source>
</evidence>
<keyword evidence="4 6" id="KW-0520">NAD</keyword>
<evidence type="ECO:0000256" key="3">
    <source>
        <dbReference type="ARBA" id="ARBA00023002"/>
    </source>
</evidence>
<evidence type="ECO:0000256" key="4">
    <source>
        <dbReference type="ARBA" id="ARBA00023027"/>
    </source>
</evidence>
<comment type="subunit">
    <text evidence="6">Homodimer.</text>
</comment>
<dbReference type="SUPFAM" id="SSF52218">
    <property type="entry name" value="Flavoproteins"/>
    <property type="match status" value="1"/>
</dbReference>
<reference evidence="9" key="1">
    <citation type="submission" date="2016-06" db="EMBL/GenBank/DDBJ databases">
        <title>Complete genome sequence of Actinoalloteichus fjordicus DSM 46855 (=ADI127-17), type strain of the new species Actinoalloteichus fjordicus.</title>
        <authorList>
            <person name="Ruckert C."/>
            <person name="Nouioui I."/>
            <person name="Willmese J."/>
            <person name="van Wezel G."/>
            <person name="Klenk H.-P."/>
            <person name="Kalinowski J."/>
            <person name="Zotchev S.B."/>
        </authorList>
    </citation>
    <scope>NUCLEOTIDE SEQUENCE [LARGE SCALE GENOMIC DNA]</scope>
    <source>
        <strain evidence="9">ADI127-7</strain>
    </source>
</reference>
<comment type="catalytic activity">
    <reaction evidence="6">
        <text>2 a quinone + NADH + H(+) = 2 a 1,4-benzosemiquinone + NAD(+)</text>
        <dbReference type="Rhea" id="RHEA:65952"/>
        <dbReference type="ChEBI" id="CHEBI:15378"/>
        <dbReference type="ChEBI" id="CHEBI:57540"/>
        <dbReference type="ChEBI" id="CHEBI:57945"/>
        <dbReference type="ChEBI" id="CHEBI:132124"/>
        <dbReference type="ChEBI" id="CHEBI:134225"/>
    </reaction>
</comment>
<comment type="caution">
    <text evidence="6">Lacks conserved residue(s) required for the propagation of feature annotation.</text>
</comment>
<accession>A0AAC9L8D4</accession>
<comment type="catalytic activity">
    <reaction evidence="5">
        <text>N,N-dimethyl-1,4-phenylenediamine + anthranilate + 2 NAD(+) = 2-(4-dimethylaminophenyl)diazenylbenzoate + 2 NADH + 2 H(+)</text>
        <dbReference type="Rhea" id="RHEA:55872"/>
        <dbReference type="ChEBI" id="CHEBI:15378"/>
        <dbReference type="ChEBI" id="CHEBI:15783"/>
        <dbReference type="ChEBI" id="CHEBI:16567"/>
        <dbReference type="ChEBI" id="CHEBI:57540"/>
        <dbReference type="ChEBI" id="CHEBI:57945"/>
        <dbReference type="ChEBI" id="CHEBI:71579"/>
        <dbReference type="EC" id="1.7.1.17"/>
    </reaction>
    <physiologicalReaction direction="right-to-left" evidence="5">
        <dbReference type="Rhea" id="RHEA:55874"/>
    </physiologicalReaction>
</comment>
<dbReference type="AlphaFoldDB" id="A0AAC9L8D4"/>
<dbReference type="Proteomes" id="UP000185511">
    <property type="component" value="Chromosome"/>
</dbReference>
<evidence type="ECO:0000259" key="7">
    <source>
        <dbReference type="Pfam" id="PF02525"/>
    </source>
</evidence>
<dbReference type="KEGG" id="acad:UA74_00885"/>
<feature type="binding site" evidence="6">
    <location>
        <position position="9"/>
    </location>
    <ligand>
        <name>FMN</name>
        <dbReference type="ChEBI" id="CHEBI:58210"/>
    </ligand>
</feature>
<evidence type="ECO:0000256" key="2">
    <source>
        <dbReference type="ARBA" id="ARBA00022643"/>
    </source>
</evidence>
<dbReference type="RefSeq" id="WP_075738024.1">
    <property type="nucleotide sequence ID" value="NZ_CP016076.1"/>
</dbReference>